<protein>
    <recommendedName>
        <fullName evidence="10">Proline--tRNA ligase</fullName>
        <ecNumber evidence="10">6.1.1.15</ecNumber>
    </recommendedName>
    <alternativeName>
        <fullName evidence="10">Prolyl-tRNA synthetase</fullName>
        <shortName evidence="10">ProRS</shortName>
    </alternativeName>
</protein>
<dbReference type="HAMAP" id="MF_01569">
    <property type="entry name" value="Pro_tRNA_synth_type1"/>
    <property type="match status" value="1"/>
</dbReference>
<dbReference type="GO" id="GO:0006433">
    <property type="term" value="P:prolyl-tRNA aminoacylation"/>
    <property type="evidence" value="ECO:0007669"/>
    <property type="project" value="UniProtKB-UniRule"/>
</dbReference>
<dbReference type="Proteomes" id="UP001431776">
    <property type="component" value="Unassembled WGS sequence"/>
</dbReference>
<dbReference type="InterPro" id="IPR002314">
    <property type="entry name" value="aa-tRNA-synt_IIb"/>
</dbReference>
<dbReference type="InterPro" id="IPR023717">
    <property type="entry name" value="Pro-tRNA-Synthase_IIa_type1"/>
</dbReference>
<comment type="similarity">
    <text evidence="10">Belongs to the class-II aminoacyl-tRNA synthetase family. ProS type 1 subfamily.</text>
</comment>
<dbReference type="PRINTS" id="PR01046">
    <property type="entry name" value="TRNASYNTHPRO"/>
</dbReference>
<comment type="subcellular location">
    <subcellularLocation>
        <location evidence="1 10">Cytoplasm</location>
    </subcellularLocation>
</comment>
<comment type="catalytic activity">
    <reaction evidence="9 10">
        <text>tRNA(Pro) + L-proline + ATP = L-prolyl-tRNA(Pro) + AMP + diphosphate</text>
        <dbReference type="Rhea" id="RHEA:14305"/>
        <dbReference type="Rhea" id="RHEA-COMP:9700"/>
        <dbReference type="Rhea" id="RHEA-COMP:9702"/>
        <dbReference type="ChEBI" id="CHEBI:30616"/>
        <dbReference type="ChEBI" id="CHEBI:33019"/>
        <dbReference type="ChEBI" id="CHEBI:60039"/>
        <dbReference type="ChEBI" id="CHEBI:78442"/>
        <dbReference type="ChEBI" id="CHEBI:78532"/>
        <dbReference type="ChEBI" id="CHEBI:456215"/>
        <dbReference type="EC" id="6.1.1.15"/>
    </reaction>
</comment>
<dbReference type="GO" id="GO:0004827">
    <property type="term" value="F:proline-tRNA ligase activity"/>
    <property type="evidence" value="ECO:0007669"/>
    <property type="project" value="UniProtKB-UniRule"/>
</dbReference>
<dbReference type="InterPro" id="IPR045864">
    <property type="entry name" value="aa-tRNA-synth_II/BPL/LPL"/>
</dbReference>
<dbReference type="PANTHER" id="PTHR42753:SF2">
    <property type="entry name" value="PROLINE--TRNA LIGASE"/>
    <property type="match status" value="1"/>
</dbReference>
<evidence type="ECO:0000256" key="9">
    <source>
        <dbReference type="ARBA" id="ARBA00047671"/>
    </source>
</evidence>
<dbReference type="InterPro" id="IPR007214">
    <property type="entry name" value="YbaK/aa-tRNA-synth-assoc-dom"/>
</dbReference>
<dbReference type="InterPro" id="IPR036621">
    <property type="entry name" value="Anticodon-bd_dom_sf"/>
</dbReference>
<evidence type="ECO:0000256" key="6">
    <source>
        <dbReference type="ARBA" id="ARBA00022840"/>
    </source>
</evidence>
<keyword evidence="3 10" id="KW-0963">Cytoplasm</keyword>
<comment type="subunit">
    <text evidence="2 10">Homodimer.</text>
</comment>
<dbReference type="NCBIfam" id="TIGR00409">
    <property type="entry name" value="proS_fam_II"/>
    <property type="match status" value="1"/>
</dbReference>
<dbReference type="InterPro" id="IPR033730">
    <property type="entry name" value="ProRS_core_prok"/>
</dbReference>
<dbReference type="RefSeq" id="WP_349246220.1">
    <property type="nucleotide sequence ID" value="NZ_JASCXX010000024.1"/>
</dbReference>
<dbReference type="GO" id="GO:0005524">
    <property type="term" value="F:ATP binding"/>
    <property type="evidence" value="ECO:0007669"/>
    <property type="project" value="UniProtKB-UniRule"/>
</dbReference>
<dbReference type="InterPro" id="IPR004154">
    <property type="entry name" value="Anticodon-bd"/>
</dbReference>
<dbReference type="PROSITE" id="PS50862">
    <property type="entry name" value="AA_TRNA_LIGASE_II"/>
    <property type="match status" value="1"/>
</dbReference>
<dbReference type="AlphaFoldDB" id="A0AAW6TYU1"/>
<accession>A0AAW6TYU1</accession>
<dbReference type="NCBIfam" id="NF006625">
    <property type="entry name" value="PRK09194.1"/>
    <property type="match status" value="1"/>
</dbReference>
<dbReference type="Pfam" id="PF03129">
    <property type="entry name" value="HGTP_anticodon"/>
    <property type="match status" value="1"/>
</dbReference>
<dbReference type="InterPro" id="IPR036754">
    <property type="entry name" value="YbaK/aa-tRNA-synt-asso_dom_sf"/>
</dbReference>
<dbReference type="SUPFAM" id="SSF52954">
    <property type="entry name" value="Class II aaRS ABD-related"/>
    <property type="match status" value="1"/>
</dbReference>
<evidence type="ECO:0000256" key="1">
    <source>
        <dbReference type="ARBA" id="ARBA00004496"/>
    </source>
</evidence>
<keyword evidence="8 10" id="KW-0030">Aminoacyl-tRNA synthetase</keyword>
<dbReference type="Pfam" id="PF04073">
    <property type="entry name" value="tRNA_edit"/>
    <property type="match status" value="1"/>
</dbReference>
<organism evidence="12 13">
    <name type="scientific">Anaerobaca lacustris</name>
    <dbReference type="NCBI Taxonomy" id="3044600"/>
    <lineage>
        <taxon>Bacteria</taxon>
        <taxon>Pseudomonadati</taxon>
        <taxon>Planctomycetota</taxon>
        <taxon>Phycisphaerae</taxon>
        <taxon>Sedimentisphaerales</taxon>
        <taxon>Anaerobacaceae</taxon>
        <taxon>Anaerobaca</taxon>
    </lineage>
</organism>
<evidence type="ECO:0000256" key="3">
    <source>
        <dbReference type="ARBA" id="ARBA00022490"/>
    </source>
</evidence>
<dbReference type="InterPro" id="IPR004500">
    <property type="entry name" value="Pro-tRNA-synth_IIa_bac-type"/>
</dbReference>
<evidence type="ECO:0000313" key="13">
    <source>
        <dbReference type="Proteomes" id="UP001431776"/>
    </source>
</evidence>
<evidence type="ECO:0000256" key="5">
    <source>
        <dbReference type="ARBA" id="ARBA00022741"/>
    </source>
</evidence>
<evidence type="ECO:0000256" key="4">
    <source>
        <dbReference type="ARBA" id="ARBA00022598"/>
    </source>
</evidence>
<reference evidence="12" key="1">
    <citation type="submission" date="2023-05" db="EMBL/GenBank/DDBJ databases">
        <title>Anaerotaeda fermentans gen. nov., sp. nov., a novel anaerobic planctomycete of the new family within the order Sedimentisphaerales isolated from Taman Peninsula, Russia.</title>
        <authorList>
            <person name="Khomyakova M.A."/>
            <person name="Merkel A.Y."/>
            <person name="Slobodkin A.I."/>
        </authorList>
    </citation>
    <scope>NUCLEOTIDE SEQUENCE</scope>
    <source>
        <strain evidence="12">M17dextr</strain>
    </source>
</reference>
<keyword evidence="6 10" id="KW-0067">ATP-binding</keyword>
<gene>
    <name evidence="10" type="primary">proS</name>
    <name evidence="12" type="ORF">QJ522_17250</name>
</gene>
<evidence type="ECO:0000259" key="11">
    <source>
        <dbReference type="PROSITE" id="PS50862"/>
    </source>
</evidence>
<dbReference type="PANTHER" id="PTHR42753">
    <property type="entry name" value="MITOCHONDRIAL RIBOSOME PROTEIN L39/PROLYL-TRNA LIGASE FAMILY MEMBER"/>
    <property type="match status" value="1"/>
</dbReference>
<evidence type="ECO:0000256" key="8">
    <source>
        <dbReference type="ARBA" id="ARBA00023146"/>
    </source>
</evidence>
<sequence>MRSSQMLIPTVKEVPADAEIPSHQLMLRAGLIRKVASGTYTYLPLGWRTLKKIIEIVREEMDRAGAQEILVPCLQPRELWQQTGRDADYGETMCRLQDRHGRWNVLGPTAEEVFTFHASHEINSYKQLPINLYQISPKFRDEFRPRFGVLRSREFMMKDAYSFDANPESLHKSYMAMYDAYCRVFKRCGVEYVIVEAETGEMGGSGSHQFTVPCASGEDTTVYTEDGSYAANLEKAAVDPLPKQPADPNIPAPEDVHTPHVGTIEAVCDFLKTKPSEMIKTLIYSVGDKAVAALVRGDHDVNAEKLTQVLGGAHSELADEATIQKVTGAKVGFAGPVGLAGKVSRLIVDHAVAAMAVGVTGANRSDYHTKNVVPGRDFPLDGDNVVVADVRNAVQGDTYQGKPLLFKRGIEVGQVFKLGTKYSRKLGATFLDEHGVEQPCLMGCYGIGINRIMASAIELYHDENGIVWPISIAPFEVLITPVNQDDAAVSEAAERIYTELKAAGIDVLLDDRDLRGGVKFKDADLIGIPVRITVGKKSVVEGNVEIKRRTETESRKTPIQEAARTVVELVESLKGQLRP</sequence>
<evidence type="ECO:0000256" key="10">
    <source>
        <dbReference type="HAMAP-Rule" id="MF_01569"/>
    </source>
</evidence>
<dbReference type="SUPFAM" id="SSF55681">
    <property type="entry name" value="Class II aaRS and biotin synthetases"/>
    <property type="match status" value="1"/>
</dbReference>
<dbReference type="CDD" id="cd00861">
    <property type="entry name" value="ProRS_anticodon_short"/>
    <property type="match status" value="1"/>
</dbReference>
<name>A0AAW6TYU1_9BACT</name>
<dbReference type="FunFam" id="3.40.50.800:FF:000011">
    <property type="entry name" value="Proline--tRNA ligase"/>
    <property type="match status" value="1"/>
</dbReference>
<dbReference type="GO" id="GO:0002161">
    <property type="term" value="F:aminoacyl-tRNA deacylase activity"/>
    <property type="evidence" value="ECO:0007669"/>
    <property type="project" value="InterPro"/>
</dbReference>
<dbReference type="CDD" id="cd04334">
    <property type="entry name" value="ProRS-INS"/>
    <property type="match status" value="1"/>
</dbReference>
<dbReference type="Gene3D" id="3.40.50.800">
    <property type="entry name" value="Anticodon-binding domain"/>
    <property type="match status" value="1"/>
</dbReference>
<dbReference type="InterPro" id="IPR044140">
    <property type="entry name" value="ProRS_anticodon_short"/>
</dbReference>
<dbReference type="Gene3D" id="3.90.960.10">
    <property type="entry name" value="YbaK/aminoacyl-tRNA synthetase-associated domain"/>
    <property type="match status" value="1"/>
</dbReference>
<comment type="domain">
    <text evidence="10">Consists of three domains: the N-terminal catalytic domain, the editing domain and the C-terminal anticodon-binding domain.</text>
</comment>
<feature type="domain" description="Aminoacyl-transfer RNA synthetases class-II family profile" evidence="11">
    <location>
        <begin position="33"/>
        <end position="469"/>
    </location>
</feature>
<dbReference type="EC" id="6.1.1.15" evidence="10"/>
<comment type="caution">
    <text evidence="12">The sequence shown here is derived from an EMBL/GenBank/DDBJ whole genome shotgun (WGS) entry which is preliminary data.</text>
</comment>
<dbReference type="Gene3D" id="3.30.930.10">
    <property type="entry name" value="Bira Bifunctional Protein, Domain 2"/>
    <property type="match status" value="2"/>
</dbReference>
<proteinExistence type="inferred from homology"/>
<evidence type="ECO:0000256" key="7">
    <source>
        <dbReference type="ARBA" id="ARBA00022917"/>
    </source>
</evidence>
<keyword evidence="4 10" id="KW-0436">Ligase</keyword>
<evidence type="ECO:0000313" key="12">
    <source>
        <dbReference type="EMBL" id="MDI6450810.1"/>
    </source>
</evidence>
<keyword evidence="13" id="KW-1185">Reference proteome</keyword>
<keyword evidence="5 10" id="KW-0547">Nucleotide-binding</keyword>
<dbReference type="CDD" id="cd00779">
    <property type="entry name" value="ProRS_core_prok"/>
    <property type="match status" value="1"/>
</dbReference>
<dbReference type="Pfam" id="PF00587">
    <property type="entry name" value="tRNA-synt_2b"/>
    <property type="match status" value="1"/>
</dbReference>
<dbReference type="InterPro" id="IPR002316">
    <property type="entry name" value="Pro-tRNA-ligase_IIa"/>
</dbReference>
<keyword evidence="7 10" id="KW-0648">Protein biosynthesis</keyword>
<dbReference type="SUPFAM" id="SSF55826">
    <property type="entry name" value="YbaK/ProRS associated domain"/>
    <property type="match status" value="1"/>
</dbReference>
<dbReference type="InterPro" id="IPR050062">
    <property type="entry name" value="Pro-tRNA_synthetase"/>
</dbReference>
<evidence type="ECO:0000256" key="2">
    <source>
        <dbReference type="ARBA" id="ARBA00011738"/>
    </source>
</evidence>
<comment type="function">
    <text evidence="10">Catalyzes the attachment of proline to tRNA(Pro) in a two-step reaction: proline is first activated by ATP to form Pro-AMP and then transferred to the acceptor end of tRNA(Pro). As ProRS can inadvertently accommodate and process non-cognate amino acids such as alanine and cysteine, to avoid such errors it has two additional distinct editing activities against alanine. One activity is designated as 'pretransfer' editing and involves the tRNA(Pro)-independent hydrolysis of activated Ala-AMP. The other activity is designated 'posttransfer' editing and involves deacylation of mischarged Ala-tRNA(Pro). The misacylated Cys-tRNA(Pro) is not edited by ProRS.</text>
</comment>
<dbReference type="GO" id="GO:0005829">
    <property type="term" value="C:cytosol"/>
    <property type="evidence" value="ECO:0007669"/>
    <property type="project" value="TreeGrafter"/>
</dbReference>
<dbReference type="EMBL" id="JASCXX010000024">
    <property type="protein sequence ID" value="MDI6450810.1"/>
    <property type="molecule type" value="Genomic_DNA"/>
</dbReference>
<dbReference type="InterPro" id="IPR006195">
    <property type="entry name" value="aa-tRNA-synth_II"/>
</dbReference>